<comment type="caution">
    <text evidence="4">The sequence shown here is derived from an EMBL/GenBank/DDBJ whole genome shotgun (WGS) entry which is preliminary data.</text>
</comment>
<evidence type="ECO:0000256" key="2">
    <source>
        <dbReference type="SAM" id="Phobius"/>
    </source>
</evidence>
<dbReference type="OrthoDB" id="341300at2759"/>
<feature type="domain" description="Metallo-beta-lactamase" evidence="3">
    <location>
        <begin position="630"/>
        <end position="800"/>
    </location>
</feature>
<dbReference type="PANTHER" id="PTHR42663:SF6">
    <property type="entry name" value="HYDROLASE C777.06C-RELATED"/>
    <property type="match status" value="1"/>
</dbReference>
<dbReference type="CDD" id="cd16279">
    <property type="entry name" value="metallo-hydrolase-like_MBL-fold"/>
    <property type="match status" value="1"/>
</dbReference>
<keyword evidence="2" id="KW-0812">Transmembrane</keyword>
<feature type="transmembrane region" description="Helical" evidence="2">
    <location>
        <begin position="261"/>
        <end position="282"/>
    </location>
</feature>
<evidence type="ECO:0000259" key="3">
    <source>
        <dbReference type="Pfam" id="PF12706"/>
    </source>
</evidence>
<protein>
    <recommendedName>
        <fullName evidence="3">Metallo-beta-lactamase domain-containing protein</fullName>
    </recommendedName>
</protein>
<gene>
    <name evidence="4" type="ORF">DFQ27_000582</name>
</gene>
<evidence type="ECO:0000313" key="4">
    <source>
        <dbReference type="EMBL" id="KAG0265503.1"/>
    </source>
</evidence>
<dbReference type="InterPro" id="IPR001279">
    <property type="entry name" value="Metallo-B-lactamas"/>
</dbReference>
<dbReference type="Proteomes" id="UP000807716">
    <property type="component" value="Unassembled WGS sequence"/>
</dbReference>
<dbReference type="PANTHER" id="PTHR42663">
    <property type="entry name" value="HYDROLASE C777.06C-RELATED-RELATED"/>
    <property type="match status" value="1"/>
</dbReference>
<evidence type="ECO:0000313" key="5">
    <source>
        <dbReference type="Proteomes" id="UP000807716"/>
    </source>
</evidence>
<dbReference type="Gene3D" id="3.60.15.10">
    <property type="entry name" value="Ribonuclease Z/Hydroxyacylglutathione hydrolase-like"/>
    <property type="match status" value="1"/>
</dbReference>
<feature type="region of interest" description="Disordered" evidence="1">
    <location>
        <begin position="1"/>
        <end position="43"/>
    </location>
</feature>
<dbReference type="AlphaFoldDB" id="A0A9P6QEK6"/>
<dbReference type="EMBL" id="JAAAJB010000115">
    <property type="protein sequence ID" value="KAG0265503.1"/>
    <property type="molecule type" value="Genomic_DNA"/>
</dbReference>
<dbReference type="SUPFAM" id="SSF56281">
    <property type="entry name" value="Metallo-hydrolase/oxidoreductase"/>
    <property type="match status" value="1"/>
</dbReference>
<accession>A0A9P6QEK6</accession>
<keyword evidence="5" id="KW-1185">Reference proteome</keyword>
<keyword evidence="2" id="KW-1133">Transmembrane helix</keyword>
<feature type="compositionally biased region" description="Low complexity" evidence="1">
    <location>
        <begin position="30"/>
        <end position="41"/>
    </location>
</feature>
<reference evidence="4" key="1">
    <citation type="journal article" date="2020" name="Fungal Divers.">
        <title>Resolving the Mortierellaceae phylogeny through synthesis of multi-gene phylogenetics and phylogenomics.</title>
        <authorList>
            <person name="Vandepol N."/>
            <person name="Liber J."/>
            <person name="Desiro A."/>
            <person name="Na H."/>
            <person name="Kennedy M."/>
            <person name="Barry K."/>
            <person name="Grigoriev I.V."/>
            <person name="Miller A.N."/>
            <person name="O'Donnell K."/>
            <person name="Stajich J.E."/>
            <person name="Bonito G."/>
        </authorList>
    </citation>
    <scope>NUCLEOTIDE SEQUENCE</scope>
    <source>
        <strain evidence="4">BC1065</strain>
    </source>
</reference>
<dbReference type="Pfam" id="PF12706">
    <property type="entry name" value="Lactamase_B_2"/>
    <property type="match status" value="1"/>
</dbReference>
<name>A0A9P6QEK6_9FUNG</name>
<feature type="transmembrane region" description="Helical" evidence="2">
    <location>
        <begin position="390"/>
        <end position="416"/>
    </location>
</feature>
<dbReference type="InterPro" id="IPR036866">
    <property type="entry name" value="RibonucZ/Hydroxyglut_hydro"/>
</dbReference>
<organism evidence="4 5">
    <name type="scientific">Actinomortierella ambigua</name>
    <dbReference type="NCBI Taxonomy" id="1343610"/>
    <lineage>
        <taxon>Eukaryota</taxon>
        <taxon>Fungi</taxon>
        <taxon>Fungi incertae sedis</taxon>
        <taxon>Mucoromycota</taxon>
        <taxon>Mortierellomycotina</taxon>
        <taxon>Mortierellomycetes</taxon>
        <taxon>Mortierellales</taxon>
        <taxon>Mortierellaceae</taxon>
        <taxon>Actinomortierella</taxon>
    </lineage>
</organism>
<proteinExistence type="predicted"/>
<evidence type="ECO:0000256" key="1">
    <source>
        <dbReference type="SAM" id="MobiDB-lite"/>
    </source>
</evidence>
<sequence length="846" mass="93596">MATKHPSPSPSEDPQSPAAHPQPSREQPEDPSTFSDTSTTPAEPTISPWAIRAYLGLRAKMSQTPFSYLIIFLCVQVWRLIQQKQNVEVMASEARESFADDCRSIEKSIVALQYYPIQAALGAGAALTIVINKSIKELASLVSTFMDSILATIRFSIEILTGNWRCLLAQLASSGIPLLSGIGAGALTIMDTTTDSLINLLSGPFTSLGNTLQADLANRTFTFDSYEQRRTHANSVKPIEFCTDLVNKISMDFITDVLIDIFNTGLYCVAGLIVVVFLWNIFSTRRGHRSWEKNVKRIKKQIHLWYAIHPPADISVVTQSIKEEFHGSEKPSAASEDPSKQEITIGDVQAPIDEVAARLARLCTNPLLFGPVEYLLFRYASKHPRHQARILWFLEFISQRAAVVCFKIGVVGLIMAQLQLFALQRVRDGAFDDVLKDSAAVLVDMATEVSRVSNITALGMAQSINQAILITESDINFNVMLKIMNGTRTLSDGLTTVENTLVSGVQSAFGQHLLGGMAVATVQCWLINKFERVQRGIQVIEKHLIVDFPSLDPSVLMVNPATIEKEVNNAVGALLGPAPGTNSTTEDPNNSPLAAKVRAAASKMLDKLEKDLRSEHCGKTYLEGARELFPKHNVQRVDALVLTHGHADAFFGLDDLRSWCLIDKENPYSIPVFLDQTTMEILASTFPYMVDSSKATGGGDIPSFNYSIIDHNKDFEVEGLKFTPLPVEHGRYFSKNEAYWSLGFRFGDVSWISDCNIVPDATTAKVAGSKILFVDGLREEPHPSHFSVTQAIEYGNSMTPKLEKVFIVGFCHRVDHYEQDEKMRQMDKSGETQFRVAYDGMVLESS</sequence>
<keyword evidence="2" id="KW-0472">Membrane</keyword>